<name>A0A5K3EHJ0_MESCO</name>
<dbReference type="Pfam" id="PF10218">
    <property type="entry name" value="SPRING1"/>
    <property type="match status" value="1"/>
</dbReference>
<protein>
    <recommendedName>
        <fullName evidence="8">SREBP regulating gene protein</fullName>
    </recommendedName>
</protein>
<evidence type="ECO:0000256" key="8">
    <source>
        <dbReference type="ARBA" id="ARBA00023485"/>
    </source>
</evidence>
<dbReference type="InterPro" id="IPR019352">
    <property type="entry name" value="SPRING1"/>
</dbReference>
<keyword evidence="2 9" id="KW-0812">Transmembrane</keyword>
<evidence type="ECO:0000256" key="3">
    <source>
        <dbReference type="ARBA" id="ARBA00022989"/>
    </source>
</evidence>
<evidence type="ECO:0000256" key="4">
    <source>
        <dbReference type="ARBA" id="ARBA00023034"/>
    </source>
</evidence>
<keyword evidence="4" id="KW-0333">Golgi apparatus</keyword>
<dbReference type="GO" id="GO:2000640">
    <property type="term" value="P:positive regulation of SREBP signaling pathway"/>
    <property type="evidence" value="ECO:0007669"/>
    <property type="project" value="InterPro"/>
</dbReference>
<evidence type="ECO:0000256" key="1">
    <source>
        <dbReference type="ARBA" id="ARBA00004194"/>
    </source>
</evidence>
<evidence type="ECO:0000256" key="5">
    <source>
        <dbReference type="ARBA" id="ARBA00023136"/>
    </source>
</evidence>
<dbReference type="AlphaFoldDB" id="A0A5K3EHJ0"/>
<comment type="similarity">
    <text evidence="7">Belongs to the SPRING family.</text>
</comment>
<comment type="subcellular location">
    <subcellularLocation>
        <location evidence="1">Golgi apparatus membrane</location>
        <topology evidence="1">Single-pass membrane protein</topology>
    </subcellularLocation>
</comment>
<dbReference type="WBParaSite" id="MCU_000234-RA">
    <property type="protein sequence ID" value="MCU_000234-RA"/>
    <property type="gene ID" value="MCU_000234"/>
</dbReference>
<dbReference type="PANTHER" id="PTHR13481:SF0">
    <property type="entry name" value="SREBP REGULATING GENE PROTEIN"/>
    <property type="match status" value="1"/>
</dbReference>
<keyword evidence="6" id="KW-0325">Glycoprotein</keyword>
<proteinExistence type="inferred from homology"/>
<evidence type="ECO:0000256" key="9">
    <source>
        <dbReference type="SAM" id="Phobius"/>
    </source>
</evidence>
<feature type="transmembrane region" description="Helical" evidence="9">
    <location>
        <begin position="15"/>
        <end position="32"/>
    </location>
</feature>
<keyword evidence="5 9" id="KW-0472">Membrane</keyword>
<reference evidence="10" key="1">
    <citation type="submission" date="2019-11" db="UniProtKB">
        <authorList>
            <consortium name="WormBaseParasite"/>
        </authorList>
    </citation>
    <scope>IDENTIFICATION</scope>
</reference>
<evidence type="ECO:0000256" key="6">
    <source>
        <dbReference type="ARBA" id="ARBA00023180"/>
    </source>
</evidence>
<evidence type="ECO:0000313" key="10">
    <source>
        <dbReference type="WBParaSite" id="MCU_000234-RA"/>
    </source>
</evidence>
<evidence type="ECO:0000256" key="2">
    <source>
        <dbReference type="ARBA" id="ARBA00022692"/>
    </source>
</evidence>
<accession>A0A5K3EHJ0</accession>
<dbReference type="GO" id="GO:0000139">
    <property type="term" value="C:Golgi membrane"/>
    <property type="evidence" value="ECO:0007669"/>
    <property type="project" value="UniProtKB-SubCell"/>
</dbReference>
<dbReference type="PANTHER" id="PTHR13481">
    <property type="entry name" value="SREBP REGULATING GENE PROTEIN"/>
    <property type="match status" value="1"/>
</dbReference>
<organism evidence="10">
    <name type="scientific">Mesocestoides corti</name>
    <name type="common">Flatworm</name>
    <dbReference type="NCBI Taxonomy" id="53468"/>
    <lineage>
        <taxon>Eukaryota</taxon>
        <taxon>Metazoa</taxon>
        <taxon>Spiralia</taxon>
        <taxon>Lophotrochozoa</taxon>
        <taxon>Platyhelminthes</taxon>
        <taxon>Cestoda</taxon>
        <taxon>Eucestoda</taxon>
        <taxon>Cyclophyllidea</taxon>
        <taxon>Mesocestoididae</taxon>
        <taxon>Mesocestoides</taxon>
    </lineage>
</organism>
<evidence type="ECO:0000256" key="7">
    <source>
        <dbReference type="ARBA" id="ARBA00023461"/>
    </source>
</evidence>
<sequence>MAVCVLNVACFRRRFICIAIFISTSVLIYRIFVKFSFNHLLIPKPRYNFSWTNAVTVFKVRSPDQLCRYTIQGSSRVTDEDGFVCTRDDLLPSGCCNRTKRTSSQFVCSSCSRIKCCYVYEYCVSCCLNPSNRVLWRRVLEIAENKNQRDILFADSPFELCTSRCRTSSESIAYANTYRDTKWRFCFGVDPPVLRLLSTV</sequence>
<keyword evidence="3 9" id="KW-1133">Transmembrane helix</keyword>